<reference evidence="1 2" key="1">
    <citation type="journal article" date="2014" name="Agronomy (Basel)">
        <title>A Draft Genome Sequence for Ensete ventricosum, the Drought-Tolerant Tree Against Hunger.</title>
        <authorList>
            <person name="Harrison J."/>
            <person name="Moore K.A."/>
            <person name="Paszkiewicz K."/>
            <person name="Jones T."/>
            <person name="Grant M."/>
            <person name="Ambacheew D."/>
            <person name="Muzemil S."/>
            <person name="Studholme D.J."/>
        </authorList>
    </citation>
    <scope>NUCLEOTIDE SEQUENCE [LARGE SCALE GENOMIC DNA]</scope>
</reference>
<gene>
    <name evidence="1" type="ORF">B296_00057629</name>
</gene>
<dbReference type="Proteomes" id="UP000287651">
    <property type="component" value="Unassembled WGS sequence"/>
</dbReference>
<dbReference type="AlphaFoldDB" id="A0A426X0X6"/>
<proteinExistence type="predicted"/>
<comment type="caution">
    <text evidence="1">The sequence shown here is derived from an EMBL/GenBank/DDBJ whole genome shotgun (WGS) entry which is preliminary data.</text>
</comment>
<evidence type="ECO:0000313" key="1">
    <source>
        <dbReference type="EMBL" id="RRT33142.1"/>
    </source>
</evidence>
<protein>
    <submittedName>
        <fullName evidence="1">Uncharacterized protein</fullName>
    </submittedName>
</protein>
<sequence>MIVVVLYVDPSGSARWSRKIPLQRRYGLLTIPSRALQRRTKYTWVDGWHRAPLNSDLTAAACGESRSRRSGSYTRGAPPTRSFQWWVSNSNRVSLFRRRGGKGEACWFGSLESDTGRGDRFGGGRGGFDRFLLARAPFE</sequence>
<accession>A0A426X0X6</accession>
<name>A0A426X0X6_ENSVE</name>
<evidence type="ECO:0000313" key="2">
    <source>
        <dbReference type="Proteomes" id="UP000287651"/>
    </source>
</evidence>
<dbReference type="EMBL" id="AMZH03029815">
    <property type="protein sequence ID" value="RRT33142.1"/>
    <property type="molecule type" value="Genomic_DNA"/>
</dbReference>
<organism evidence="1 2">
    <name type="scientific">Ensete ventricosum</name>
    <name type="common">Abyssinian banana</name>
    <name type="synonym">Musa ensete</name>
    <dbReference type="NCBI Taxonomy" id="4639"/>
    <lineage>
        <taxon>Eukaryota</taxon>
        <taxon>Viridiplantae</taxon>
        <taxon>Streptophyta</taxon>
        <taxon>Embryophyta</taxon>
        <taxon>Tracheophyta</taxon>
        <taxon>Spermatophyta</taxon>
        <taxon>Magnoliopsida</taxon>
        <taxon>Liliopsida</taxon>
        <taxon>Zingiberales</taxon>
        <taxon>Musaceae</taxon>
        <taxon>Ensete</taxon>
    </lineage>
</organism>